<evidence type="ECO:0000256" key="1">
    <source>
        <dbReference type="SAM" id="SignalP"/>
    </source>
</evidence>
<evidence type="ECO:0000313" key="2">
    <source>
        <dbReference type="EMBL" id="GAT61831.1"/>
    </source>
</evidence>
<feature type="signal peptide" evidence="1">
    <location>
        <begin position="1"/>
        <end position="29"/>
    </location>
</feature>
<protein>
    <submittedName>
        <fullName evidence="2">Starch-binding associating with outer membrane</fullName>
    </submittedName>
</protein>
<dbReference type="Proteomes" id="UP000076586">
    <property type="component" value="Unassembled WGS sequence"/>
</dbReference>
<dbReference type="SUPFAM" id="SSF48452">
    <property type="entry name" value="TPR-like"/>
    <property type="match status" value="1"/>
</dbReference>
<feature type="chain" id="PRO_5007904851" evidence="1">
    <location>
        <begin position="30"/>
        <end position="494"/>
    </location>
</feature>
<dbReference type="OrthoDB" id="1109828at2"/>
<dbReference type="EMBL" id="BDCR01000001">
    <property type="protein sequence ID" value="GAT61831.1"/>
    <property type="molecule type" value="Genomic_DNA"/>
</dbReference>
<evidence type="ECO:0000313" key="3">
    <source>
        <dbReference type="Proteomes" id="UP000076586"/>
    </source>
</evidence>
<dbReference type="AlphaFoldDB" id="A0A170YIC6"/>
<sequence>MNMKTYKFKISALLMVVALMITGCTSTFDEVNTDPDNPKEEIVPATNTLAYCLRYSSDNMFDEWFDLNESCGFSGQIAKWMYTDEGYYSFRPTVNTASWNVCYYTVSNLQAVIDKSEVGSNMWAAATIFQCQIFQVISDRWGNIPYSNALKLASGVTKPTYDKQSAIYPDLLKRLKAAVEALGTKSDKLGAGDILLNGDITAWKKYGNSLRLRIAARIANVDPNDAKSTFEEVLGNPSKYPVLASNNDNVFFQWNSEYPEPYADYYQTRPNEYGVSKLMVETLSGTNDPRLSVYAKPTANYTNGVSGAAQYAGYQNGLEATAAVAAYSGIGTRFMSDNSLTGFSPWMRSCETYFAIAYAASKGWNVGMTQQAAYEKAVTLSIQENGGSASDASTFLANGGKYDGTQAQLFTQWWVSVFKNGMEAWSLFRMSGYPSGNAIAPDSYFPGHNTPPMCYGYPDTERNLNKENCAPEAAAESDYFWGKQMWWDKRTGLK</sequence>
<keyword evidence="1" id="KW-0732">Signal</keyword>
<organism evidence="2 3">
    <name type="scientific">Paludibacter jiangxiensis</name>
    <dbReference type="NCBI Taxonomy" id="681398"/>
    <lineage>
        <taxon>Bacteria</taxon>
        <taxon>Pseudomonadati</taxon>
        <taxon>Bacteroidota</taxon>
        <taxon>Bacteroidia</taxon>
        <taxon>Bacteroidales</taxon>
        <taxon>Paludibacteraceae</taxon>
        <taxon>Paludibacter</taxon>
    </lineage>
</organism>
<reference evidence="3" key="1">
    <citation type="submission" date="2016-04" db="EMBL/GenBank/DDBJ databases">
        <title>Draft genome sequence of Paludibacter jiangxiensis strain NM7.</title>
        <authorList>
            <person name="Qiu Y."/>
            <person name="Matsuura N."/>
            <person name="Ohashi A."/>
            <person name="Tourlousse M.D."/>
            <person name="Sekiguchi Y."/>
        </authorList>
    </citation>
    <scope>NUCLEOTIDE SEQUENCE [LARGE SCALE GENOMIC DNA]</scope>
    <source>
        <strain evidence="3">NM7</strain>
    </source>
</reference>
<name>A0A170YIC6_9BACT</name>
<comment type="caution">
    <text evidence="2">The sequence shown here is derived from an EMBL/GenBank/DDBJ whole genome shotgun (WGS) entry which is preliminary data.</text>
</comment>
<dbReference type="Gene3D" id="1.25.40.390">
    <property type="match status" value="1"/>
</dbReference>
<accession>A0A170YIC6</accession>
<keyword evidence="3" id="KW-1185">Reference proteome</keyword>
<dbReference type="InterPro" id="IPR041662">
    <property type="entry name" value="SusD-like_2"/>
</dbReference>
<gene>
    <name evidence="2" type="ORF">PJIAN_1417</name>
</gene>
<dbReference type="PROSITE" id="PS51257">
    <property type="entry name" value="PROKAR_LIPOPROTEIN"/>
    <property type="match status" value="1"/>
</dbReference>
<reference evidence="3" key="2">
    <citation type="journal article" date="2017" name="Genome Announc.">
        <title>Draft genome sequence of Paludibacter jiangxiensis NM7(T), a propionate-producing fermentative bacterium.</title>
        <authorList>
            <person name="Qiu Y.-L."/>
            <person name="Tourlousse D.M."/>
            <person name="Matsuura N."/>
            <person name="Ohashi A."/>
            <person name="Sekiguchi Y."/>
        </authorList>
    </citation>
    <scope>NUCLEOTIDE SEQUENCE [LARGE SCALE GENOMIC DNA]</scope>
    <source>
        <strain evidence="3">NM7</strain>
    </source>
</reference>
<dbReference type="STRING" id="681398.PJIAN_1417"/>
<dbReference type="InterPro" id="IPR011990">
    <property type="entry name" value="TPR-like_helical_dom_sf"/>
</dbReference>
<dbReference type="Pfam" id="PF12771">
    <property type="entry name" value="SusD-like_2"/>
    <property type="match status" value="1"/>
</dbReference>
<proteinExistence type="predicted"/>